<name>A0A975BLA2_9BACT</name>
<proteinExistence type="predicted"/>
<gene>
    <name evidence="1" type="ORF">dnm_032280</name>
</gene>
<evidence type="ECO:0000313" key="2">
    <source>
        <dbReference type="Proteomes" id="UP000663722"/>
    </source>
</evidence>
<dbReference type="AlphaFoldDB" id="A0A975BLA2"/>
<protein>
    <submittedName>
        <fullName evidence="1">Uncharacterized protein</fullName>
    </submittedName>
</protein>
<accession>A0A975BLA2</accession>
<reference evidence="1" key="1">
    <citation type="journal article" date="2021" name="Microb. Physiol.">
        <title>Proteogenomic Insights into the Physiology of Marine, Sulfate-Reducing, Filamentous Desulfonema limicola and Desulfonema magnum.</title>
        <authorList>
            <person name="Schnaars V."/>
            <person name="Wohlbrand L."/>
            <person name="Scheve S."/>
            <person name="Hinrichs C."/>
            <person name="Reinhardt R."/>
            <person name="Rabus R."/>
        </authorList>
    </citation>
    <scope>NUCLEOTIDE SEQUENCE</scope>
    <source>
        <strain evidence="1">4be13</strain>
    </source>
</reference>
<dbReference type="EMBL" id="CP061800">
    <property type="protein sequence ID" value="QTA87198.1"/>
    <property type="molecule type" value="Genomic_DNA"/>
</dbReference>
<keyword evidence="2" id="KW-1185">Reference proteome</keyword>
<dbReference type="RefSeq" id="WP_207682499.1">
    <property type="nucleotide sequence ID" value="NZ_CP061800.1"/>
</dbReference>
<sequence length="73" mass="8126">MAKKIIATKARRHKGTQRKLRILVLVPTLLVLVPTLCVSVIFRTALFCPEKAFIAMVLRPFSNHIPFNIGGLG</sequence>
<dbReference type="Proteomes" id="UP000663722">
    <property type="component" value="Chromosome"/>
</dbReference>
<organism evidence="1 2">
    <name type="scientific">Desulfonema magnum</name>
    <dbReference type="NCBI Taxonomy" id="45655"/>
    <lineage>
        <taxon>Bacteria</taxon>
        <taxon>Pseudomonadati</taxon>
        <taxon>Thermodesulfobacteriota</taxon>
        <taxon>Desulfobacteria</taxon>
        <taxon>Desulfobacterales</taxon>
        <taxon>Desulfococcaceae</taxon>
        <taxon>Desulfonema</taxon>
    </lineage>
</organism>
<dbReference type="KEGG" id="dmm:dnm_032280"/>
<evidence type="ECO:0000313" key="1">
    <source>
        <dbReference type="EMBL" id="QTA87198.1"/>
    </source>
</evidence>